<gene>
    <name evidence="2" type="ORF">MAR_011290</name>
</gene>
<proteinExistence type="predicted"/>
<organism evidence="2 3">
    <name type="scientific">Mya arenaria</name>
    <name type="common">Soft-shell clam</name>
    <dbReference type="NCBI Taxonomy" id="6604"/>
    <lineage>
        <taxon>Eukaryota</taxon>
        <taxon>Metazoa</taxon>
        <taxon>Spiralia</taxon>
        <taxon>Lophotrochozoa</taxon>
        <taxon>Mollusca</taxon>
        <taxon>Bivalvia</taxon>
        <taxon>Autobranchia</taxon>
        <taxon>Heteroconchia</taxon>
        <taxon>Euheterodonta</taxon>
        <taxon>Imparidentia</taxon>
        <taxon>Neoheterodontei</taxon>
        <taxon>Myida</taxon>
        <taxon>Myoidea</taxon>
        <taxon>Myidae</taxon>
        <taxon>Mya</taxon>
    </lineage>
</organism>
<feature type="compositionally biased region" description="Acidic residues" evidence="1">
    <location>
        <begin position="99"/>
        <end position="118"/>
    </location>
</feature>
<evidence type="ECO:0000313" key="2">
    <source>
        <dbReference type="EMBL" id="WAR25586.1"/>
    </source>
</evidence>
<keyword evidence="3" id="KW-1185">Reference proteome</keyword>
<dbReference type="Proteomes" id="UP001164746">
    <property type="component" value="Chromosome 14"/>
</dbReference>
<sequence length="118" mass="13250">MASSTYQYCYHVHYLVAPSSRLCAQLYSINRSRHTMCARITGTVNIKGHIRSAYQNIGCFRVPCHTDNLAIERQEGTDHLPSDNFDPASDNLDSRSDEKEENQDGSFEDSAEDDSDSA</sequence>
<name>A0ABY7G2R3_MYAAR</name>
<evidence type="ECO:0000313" key="3">
    <source>
        <dbReference type="Proteomes" id="UP001164746"/>
    </source>
</evidence>
<reference evidence="2" key="1">
    <citation type="submission" date="2022-11" db="EMBL/GenBank/DDBJ databases">
        <title>Centuries of genome instability and evolution in soft-shell clam transmissible cancer (bioRxiv).</title>
        <authorList>
            <person name="Hart S.F.M."/>
            <person name="Yonemitsu M.A."/>
            <person name="Giersch R.M."/>
            <person name="Beal B.F."/>
            <person name="Arriagada G."/>
            <person name="Davis B.W."/>
            <person name="Ostrander E.A."/>
            <person name="Goff S.P."/>
            <person name="Metzger M.J."/>
        </authorList>
    </citation>
    <scope>NUCLEOTIDE SEQUENCE</scope>
    <source>
        <strain evidence="2">MELC-2E11</strain>
        <tissue evidence="2">Siphon/mantle</tissue>
    </source>
</reference>
<evidence type="ECO:0000256" key="1">
    <source>
        <dbReference type="SAM" id="MobiDB-lite"/>
    </source>
</evidence>
<accession>A0ABY7G2R3</accession>
<feature type="region of interest" description="Disordered" evidence="1">
    <location>
        <begin position="73"/>
        <end position="118"/>
    </location>
</feature>
<protein>
    <submittedName>
        <fullName evidence="2">Uncharacterized protein</fullName>
    </submittedName>
</protein>
<dbReference type="EMBL" id="CP111025">
    <property type="protein sequence ID" value="WAR25586.1"/>
    <property type="molecule type" value="Genomic_DNA"/>
</dbReference>